<evidence type="ECO:0000256" key="2">
    <source>
        <dbReference type="SAM" id="Phobius"/>
    </source>
</evidence>
<gene>
    <name evidence="4" type="ORF">PAECIP111893_03074</name>
</gene>
<dbReference type="Proteomes" id="UP000838686">
    <property type="component" value="Unassembled WGS sequence"/>
</dbReference>
<dbReference type="InterPro" id="IPR008613">
    <property type="entry name" value="Excalibur_Ca-bd_domain"/>
</dbReference>
<proteinExistence type="predicted"/>
<dbReference type="SMART" id="SM00894">
    <property type="entry name" value="Excalibur"/>
    <property type="match status" value="1"/>
</dbReference>
<keyword evidence="5" id="KW-1185">Reference proteome</keyword>
<keyword evidence="2" id="KW-1133">Transmembrane helix</keyword>
<keyword evidence="2" id="KW-0472">Membrane</keyword>
<protein>
    <recommendedName>
        <fullName evidence="3">Excalibur calcium-binding domain-containing protein</fullName>
    </recommendedName>
</protein>
<feature type="transmembrane region" description="Helical" evidence="2">
    <location>
        <begin position="6"/>
        <end position="26"/>
    </location>
</feature>
<accession>A0ABM9CD04</accession>
<feature type="transmembrane region" description="Helical" evidence="2">
    <location>
        <begin position="35"/>
        <end position="53"/>
    </location>
</feature>
<evidence type="ECO:0000256" key="1">
    <source>
        <dbReference type="SAM" id="MobiDB-lite"/>
    </source>
</evidence>
<feature type="compositionally biased region" description="Basic and acidic residues" evidence="1">
    <location>
        <begin position="227"/>
        <end position="247"/>
    </location>
</feature>
<name>A0ABM9CD04_9BACL</name>
<feature type="region of interest" description="Disordered" evidence="1">
    <location>
        <begin position="223"/>
        <end position="247"/>
    </location>
</feature>
<sequence>MWMFIGLISLLVAIIFVIIAAISAIIKNNKAKKNFIISGIAFVVFFVAVAASSDPASQEVTKKEEPHVKENVIPKKETEINESVAVDSQSAIVNTTPKKEPTEAEWQASYREILLKEASRYLELTHKKTITAASKAASVKVLKKYTEKLTGEDEEKFEKLTSLIQKDNFDKAKQLYLSLGGKKSIFAAPNKKAANTKESTTKKETVKNNVTYKNCTQVKAAGAAPLHKGDPGYSRKLDKDGDGVACE</sequence>
<dbReference type="Pfam" id="PF05901">
    <property type="entry name" value="Excalibur"/>
    <property type="match status" value="1"/>
</dbReference>
<organism evidence="4 5">
    <name type="scientific">Paenibacillus plantiphilus</name>
    <dbReference type="NCBI Taxonomy" id="2905650"/>
    <lineage>
        <taxon>Bacteria</taxon>
        <taxon>Bacillati</taxon>
        <taxon>Bacillota</taxon>
        <taxon>Bacilli</taxon>
        <taxon>Bacillales</taxon>
        <taxon>Paenibacillaceae</taxon>
        <taxon>Paenibacillus</taxon>
    </lineage>
</organism>
<evidence type="ECO:0000259" key="3">
    <source>
        <dbReference type="SMART" id="SM00894"/>
    </source>
</evidence>
<evidence type="ECO:0000313" key="5">
    <source>
        <dbReference type="Proteomes" id="UP000838686"/>
    </source>
</evidence>
<reference evidence="4" key="1">
    <citation type="submission" date="2022-01" db="EMBL/GenBank/DDBJ databases">
        <authorList>
            <person name="Criscuolo A."/>
        </authorList>
    </citation>
    <scope>NUCLEOTIDE SEQUENCE</scope>
    <source>
        <strain evidence="4">CIP111893</strain>
    </source>
</reference>
<evidence type="ECO:0000313" key="4">
    <source>
        <dbReference type="EMBL" id="CAH1209610.1"/>
    </source>
</evidence>
<comment type="caution">
    <text evidence="4">The sequence shown here is derived from an EMBL/GenBank/DDBJ whole genome shotgun (WGS) entry which is preliminary data.</text>
</comment>
<keyword evidence="2" id="KW-0812">Transmembrane</keyword>
<feature type="domain" description="Excalibur calcium-binding" evidence="3">
    <location>
        <begin position="211"/>
        <end position="247"/>
    </location>
</feature>
<dbReference type="EMBL" id="CAKMMF010000016">
    <property type="protein sequence ID" value="CAH1209610.1"/>
    <property type="molecule type" value="Genomic_DNA"/>
</dbReference>